<dbReference type="RefSeq" id="WP_156090276.1">
    <property type="nucleotide sequence ID" value="NZ_CP073767.1"/>
</dbReference>
<dbReference type="Gene3D" id="2.115.10.10">
    <property type="entry name" value="Tachylectin 2"/>
    <property type="match status" value="1"/>
</dbReference>
<dbReference type="Proteomes" id="UP001058003">
    <property type="component" value="Chromosome"/>
</dbReference>
<dbReference type="OrthoDB" id="9815928at2"/>
<protein>
    <recommendedName>
        <fullName evidence="4">Tachylectin</fullName>
    </recommendedName>
</protein>
<dbReference type="InterPro" id="IPR006311">
    <property type="entry name" value="TAT_signal"/>
</dbReference>
<dbReference type="PROSITE" id="PS51318">
    <property type="entry name" value="TAT"/>
    <property type="match status" value="1"/>
</dbReference>
<proteinExistence type="predicted"/>
<name>A0A9Q9I8D6_9ACTN</name>
<feature type="chain" id="PRO_5040319449" description="Tachylectin" evidence="1">
    <location>
        <begin position="34"/>
        <end position="437"/>
    </location>
</feature>
<dbReference type="KEGG" id="daur:Daura_31345"/>
<organism evidence="2 3">
    <name type="scientific">Dactylosporangium aurantiacum</name>
    <dbReference type="NCBI Taxonomy" id="35754"/>
    <lineage>
        <taxon>Bacteria</taxon>
        <taxon>Bacillati</taxon>
        <taxon>Actinomycetota</taxon>
        <taxon>Actinomycetes</taxon>
        <taxon>Micromonosporales</taxon>
        <taxon>Micromonosporaceae</taxon>
        <taxon>Dactylosporangium</taxon>
    </lineage>
</organism>
<keyword evidence="1" id="KW-0732">Signal</keyword>
<evidence type="ECO:0000256" key="1">
    <source>
        <dbReference type="SAM" id="SignalP"/>
    </source>
</evidence>
<feature type="signal peptide" evidence="1">
    <location>
        <begin position="1"/>
        <end position="33"/>
    </location>
</feature>
<gene>
    <name evidence="2" type="ORF">Daura_31345</name>
</gene>
<evidence type="ECO:0000313" key="3">
    <source>
        <dbReference type="Proteomes" id="UP001058003"/>
    </source>
</evidence>
<dbReference type="Gene3D" id="3.90.1720.10">
    <property type="entry name" value="endopeptidase domain like (from Nostoc punctiforme)"/>
    <property type="match status" value="1"/>
</dbReference>
<evidence type="ECO:0000313" key="2">
    <source>
        <dbReference type="EMBL" id="UWZ51242.1"/>
    </source>
</evidence>
<dbReference type="EMBL" id="CP073767">
    <property type="protein sequence ID" value="UWZ51242.1"/>
    <property type="molecule type" value="Genomic_DNA"/>
</dbReference>
<keyword evidence="3" id="KW-1185">Reference proteome</keyword>
<dbReference type="AlphaFoldDB" id="A0A9Q9I8D6"/>
<evidence type="ECO:0008006" key="4">
    <source>
        <dbReference type="Google" id="ProtNLM"/>
    </source>
</evidence>
<reference evidence="2" key="1">
    <citation type="submission" date="2021-04" db="EMBL/GenBank/DDBJ databases">
        <title>Dactylosporangium aurantiacum NRRL B-8018 full assembly.</title>
        <authorList>
            <person name="Hartkoorn R.C."/>
            <person name="Beaudoing E."/>
            <person name="Hot D."/>
        </authorList>
    </citation>
    <scope>NUCLEOTIDE SEQUENCE</scope>
    <source>
        <strain evidence="2">NRRL B-8018</strain>
    </source>
</reference>
<accession>A0A9Q9I8D6</accession>
<sequence length="437" mass="47093">MPRHRTRRAAVRALGLLAAACIGVTGAAFSAVAAPTPAAAASSVGGSISRSEVLMRAGDWYSRRYDSDLTYSMSDYTWDVSRSRQYRRDCSGFVGMAWHLGADPNTQTLDNYADPISRAALEPGDLLNDTTDSESGYPYHAILFGGWENTAKTRFWYYSFGHTPVEKVTGASFSWATLSGHPTSEYRAYRYRKIIDDPKGSGNIYGVLDDGRLTFTVVNAAGVRTHGAVVSSATLGLTPAAMAVLNFNTILFTTATGQLYRVDVITNNTSLVFEPPILLASSGWTLTRLAYDGSGHLYGIAGTTLRRYTVNAAKPDLDDITGWVTIQQSGFSQKTLTTTGPDWILGNHTDGRLLSYRIDGVGDWTGSTLRATTWQVFDQIVSPGGGVYLAHKPDGSMLHYVDANPYDGDGDDISAAKTVDAGGWTQILLSAQPGTIS</sequence>